<accession>A0A0F9Q886</accession>
<name>A0A0F9Q886_9ZZZZ</name>
<gene>
    <name evidence="1" type="ORF">LCGC14_0805710</name>
</gene>
<proteinExistence type="predicted"/>
<evidence type="ECO:0000313" key="1">
    <source>
        <dbReference type="EMBL" id="KKN33232.1"/>
    </source>
</evidence>
<dbReference type="EMBL" id="LAZR01002194">
    <property type="protein sequence ID" value="KKN33232.1"/>
    <property type="molecule type" value="Genomic_DNA"/>
</dbReference>
<dbReference type="AlphaFoldDB" id="A0A0F9Q886"/>
<organism evidence="1">
    <name type="scientific">marine sediment metagenome</name>
    <dbReference type="NCBI Taxonomy" id="412755"/>
    <lineage>
        <taxon>unclassified sequences</taxon>
        <taxon>metagenomes</taxon>
        <taxon>ecological metagenomes</taxon>
    </lineage>
</organism>
<comment type="caution">
    <text evidence="1">The sequence shown here is derived from an EMBL/GenBank/DDBJ whole genome shotgun (WGS) entry which is preliminary data.</text>
</comment>
<reference evidence="1" key="1">
    <citation type="journal article" date="2015" name="Nature">
        <title>Complex archaea that bridge the gap between prokaryotes and eukaryotes.</title>
        <authorList>
            <person name="Spang A."/>
            <person name="Saw J.H."/>
            <person name="Jorgensen S.L."/>
            <person name="Zaremba-Niedzwiedzka K."/>
            <person name="Martijn J."/>
            <person name="Lind A.E."/>
            <person name="van Eijk R."/>
            <person name="Schleper C."/>
            <person name="Guy L."/>
            <person name="Ettema T.J."/>
        </authorList>
    </citation>
    <scope>NUCLEOTIDE SEQUENCE</scope>
</reference>
<protein>
    <submittedName>
        <fullName evidence="1">Uncharacterized protein</fullName>
    </submittedName>
</protein>
<sequence>MEIRKDYRGNITSGKTTHGLKAAADDETHFSFCGHIRVSPTKIPLANDLWLEDKRKAMARKITCKTCKSINE</sequence>